<feature type="compositionally biased region" description="Polar residues" evidence="1">
    <location>
        <begin position="573"/>
        <end position="591"/>
    </location>
</feature>
<feature type="domain" description="Nematode resistance protein-like HSPRO1 N-terminal" evidence="3">
    <location>
        <begin position="98"/>
        <end position="217"/>
    </location>
</feature>
<dbReference type="GO" id="GO:0006952">
    <property type="term" value="P:defense response"/>
    <property type="evidence" value="ECO:0007669"/>
    <property type="project" value="InterPro"/>
</dbReference>
<proteinExistence type="predicted"/>
<keyword evidence="2" id="KW-0812">Transmembrane</keyword>
<dbReference type="Pfam" id="PF07231">
    <property type="entry name" value="Hs1pro-1_N"/>
    <property type="match status" value="1"/>
</dbReference>
<evidence type="ECO:0000313" key="5">
    <source>
        <dbReference type="Proteomes" id="UP000241890"/>
    </source>
</evidence>
<evidence type="ECO:0000259" key="3">
    <source>
        <dbReference type="Pfam" id="PF07231"/>
    </source>
</evidence>
<dbReference type="GO" id="GO:0046872">
    <property type="term" value="F:metal ion binding"/>
    <property type="evidence" value="ECO:0007669"/>
    <property type="project" value="InterPro"/>
</dbReference>
<dbReference type="GO" id="GO:0020037">
    <property type="term" value="F:heme binding"/>
    <property type="evidence" value="ECO:0007669"/>
    <property type="project" value="InterPro"/>
</dbReference>
<evidence type="ECO:0000313" key="4">
    <source>
        <dbReference type="EMBL" id="GBG27115.1"/>
    </source>
</evidence>
<organism evidence="4 5">
    <name type="scientific">Hondaea fermentalgiana</name>
    <dbReference type="NCBI Taxonomy" id="2315210"/>
    <lineage>
        <taxon>Eukaryota</taxon>
        <taxon>Sar</taxon>
        <taxon>Stramenopiles</taxon>
        <taxon>Bigyra</taxon>
        <taxon>Labyrinthulomycetes</taxon>
        <taxon>Thraustochytrida</taxon>
        <taxon>Thraustochytriidae</taxon>
        <taxon>Hondaea</taxon>
    </lineage>
</organism>
<evidence type="ECO:0000256" key="1">
    <source>
        <dbReference type="SAM" id="MobiDB-lite"/>
    </source>
</evidence>
<dbReference type="AlphaFoldDB" id="A0A2R5G9A1"/>
<dbReference type="Gene3D" id="1.20.58.480">
    <property type="match status" value="1"/>
</dbReference>
<dbReference type="InterPro" id="IPR038759">
    <property type="entry name" value="HSPRO1/HSPRO2"/>
</dbReference>
<keyword evidence="5" id="KW-1185">Reference proteome</keyword>
<dbReference type="Gene3D" id="3.40.640.10">
    <property type="entry name" value="Type I PLP-dependent aspartate aminotransferase-like (Major domain)"/>
    <property type="match status" value="1"/>
</dbReference>
<feature type="region of interest" description="Disordered" evidence="1">
    <location>
        <begin position="571"/>
        <end position="591"/>
    </location>
</feature>
<dbReference type="SUPFAM" id="SSF53383">
    <property type="entry name" value="PLP-dependent transferases"/>
    <property type="match status" value="1"/>
</dbReference>
<evidence type="ECO:0000256" key="2">
    <source>
        <dbReference type="SAM" id="Phobius"/>
    </source>
</evidence>
<dbReference type="InterPro" id="IPR015422">
    <property type="entry name" value="PyrdxlP-dep_Trfase_small"/>
</dbReference>
<keyword evidence="2" id="KW-0472">Membrane</keyword>
<sequence>MQVASTGNNGVFGVLVGLGLGRATAATDDNSCKHGNKSATLQVSNVSESSAVPLALIVGPVAGAFVAVSVFAAVVILGPHSGSCSSASMEQQQQQQQQQPAVKSKEEVAAKVAATKAKREARIRDLYEDYVFLHGLRDSWNAPLTKNARLEPCFTAGMQGVELALVLLAHFINDDRPYVVKRPRIEMIAADIERQFQLLAEVIDGELEEERLETDAPPQPIGSLLQRFPIEDGPPTAADTNIDRSRQSSALKLVIEAVERVKKDGDQDAHEAQSLRKIVRNITGAFTTCFGDWSVGVGVEEQLSALRELVGLSPYAVPYGRKYLAYEEMVRSAHVASLLTDQEYQHKEDFFFRAIHLGTECWAFVLLDRISSAQNHIKRNGHFCNAAACVRVAASTFEYLGAHVMMLTSMVLRDYLELKVEIEGTSGAGSTQVKQFRKRVEELMQPVLDRLVDATAVDAENPQEDENVQDALLELYAHPERQPAIYEYIKSLEIVESALIGGFYQKHFILATNVIGSAAKGTMKMSVMALKKTFEKPVFPVLDHARSELGRITDERLAHLKGRIMYAIEENRGSSPSRTSSPNPASDSETSVVVDDRLGALYSTTGVPRSFGTSEDRKLAFLDHAWGDIPPRALYAGLKELYRLYHVEGNHCWDILFGQIMPEASTFVREILRLESSHPIEFGHNSHEVVSRLLSQRLEKALLEKRPEVVITTDNEFYSMTRQMNRMRELGEEHFKVITVPIEPRDTLEARIIETIEATPVVDLVYVSQCTYLQQQTLLPDVAAFSHRAAAALDKSPANKDSLVIVDGYHGFGALPTDLSGAETTRFHYVAGMLKHVGSSSNACFIALPPKRSVPRPLFTGWLADPSVLGNGSDGIKMGSEANFCEGFSLLGGTPSFLPCLVVFVHVMRMWREQRITVPFMHDAVLKAQASFLKDGVASEEAADKPFSKARLVSIANDPATQSHTLVFRQDNAEVAAKVVAQLSENHNIDIDLRKNFVRVGFGPYHTPRAVDRLNEAIRAVNSE</sequence>
<protein>
    <submittedName>
        <fullName evidence="4">Nematode resistance protein-like HSPRO2</fullName>
    </submittedName>
</protein>
<dbReference type="PANTHER" id="PTHR34795">
    <property type="entry name" value="NEMATODE RESISTANCE PROTEIN-LIKE HSPRO1"/>
    <property type="match status" value="1"/>
</dbReference>
<dbReference type="Gene3D" id="3.90.1150.10">
    <property type="entry name" value="Aspartate Aminotransferase, domain 1"/>
    <property type="match status" value="1"/>
</dbReference>
<dbReference type="Proteomes" id="UP000241890">
    <property type="component" value="Unassembled WGS sequence"/>
</dbReference>
<dbReference type="OrthoDB" id="188455at2759"/>
<feature type="transmembrane region" description="Helical" evidence="2">
    <location>
        <begin position="54"/>
        <end position="78"/>
    </location>
</feature>
<dbReference type="SUPFAM" id="SSF140959">
    <property type="entry name" value="Indolic compounds 2,3-dioxygenase-like"/>
    <property type="match status" value="1"/>
</dbReference>
<name>A0A2R5G9A1_9STRA</name>
<dbReference type="InParanoid" id="A0A2R5G9A1"/>
<dbReference type="InterPro" id="IPR037217">
    <property type="entry name" value="Trp/Indoleamine_2_3_dOase-like"/>
</dbReference>
<comment type="caution">
    <text evidence="4">The sequence shown here is derived from an EMBL/GenBank/DDBJ whole genome shotgun (WGS) entry which is preliminary data.</text>
</comment>
<dbReference type="InterPro" id="IPR009869">
    <property type="entry name" value="HSPRO1_N"/>
</dbReference>
<dbReference type="EMBL" id="BEYU01000027">
    <property type="protein sequence ID" value="GBG27115.1"/>
    <property type="molecule type" value="Genomic_DNA"/>
</dbReference>
<keyword evidence="2" id="KW-1133">Transmembrane helix</keyword>
<dbReference type="InterPro" id="IPR015424">
    <property type="entry name" value="PyrdxlP-dep_Trfase"/>
</dbReference>
<dbReference type="PANTHER" id="PTHR34795:SF1">
    <property type="entry name" value="NEMATODE RESISTANCE PROTEIN-LIKE HSPRO1"/>
    <property type="match status" value="1"/>
</dbReference>
<gene>
    <name evidence="4" type="ORF">FCC1311_033382</name>
</gene>
<reference evidence="4 5" key="1">
    <citation type="submission" date="2017-12" db="EMBL/GenBank/DDBJ databases">
        <title>Sequencing, de novo assembly and annotation of complete genome of a new Thraustochytrid species, strain FCC1311.</title>
        <authorList>
            <person name="Sedici K."/>
            <person name="Godart F."/>
            <person name="Aiese Cigliano R."/>
            <person name="Sanseverino W."/>
            <person name="Barakat M."/>
            <person name="Ortet P."/>
            <person name="Marechal E."/>
            <person name="Cagnac O."/>
            <person name="Amato A."/>
        </authorList>
    </citation>
    <scope>NUCLEOTIDE SEQUENCE [LARGE SCALE GENOMIC DNA]</scope>
</reference>
<dbReference type="GO" id="GO:0019441">
    <property type="term" value="P:L-tryptophan catabolic process to kynurenine"/>
    <property type="evidence" value="ECO:0007669"/>
    <property type="project" value="InterPro"/>
</dbReference>
<accession>A0A2R5G9A1</accession>
<dbReference type="InterPro" id="IPR015421">
    <property type="entry name" value="PyrdxlP-dep_Trfase_major"/>
</dbReference>